<dbReference type="SUPFAM" id="SSF55347">
    <property type="entry name" value="Glyceraldehyde-3-phosphate dehydrogenase-like, C-terminal domain"/>
    <property type="match status" value="1"/>
</dbReference>
<evidence type="ECO:0000259" key="3">
    <source>
        <dbReference type="Pfam" id="PF22685"/>
    </source>
</evidence>
<reference evidence="5" key="1">
    <citation type="submission" date="2016-10" db="EMBL/GenBank/DDBJ databases">
        <authorList>
            <person name="Varghese N."/>
            <person name="Submissions S."/>
        </authorList>
    </citation>
    <scope>NUCLEOTIDE SEQUENCE [LARGE SCALE GENOMIC DNA]</scope>
    <source>
        <strain evidence="5">DSM 45413</strain>
    </source>
</reference>
<dbReference type="InterPro" id="IPR055080">
    <property type="entry name" value="Gal80p-like_C"/>
</dbReference>
<proteinExistence type="predicted"/>
<protein>
    <submittedName>
        <fullName evidence="4">Predicted dehydrogenase</fullName>
    </submittedName>
</protein>
<evidence type="ECO:0000313" key="4">
    <source>
        <dbReference type="EMBL" id="SEO49388.1"/>
    </source>
</evidence>
<dbReference type="Gene3D" id="3.30.360.10">
    <property type="entry name" value="Dihydrodipicolinate Reductase, domain 2"/>
    <property type="match status" value="1"/>
</dbReference>
<dbReference type="Pfam" id="PF22685">
    <property type="entry name" value="Gal80p_C-like"/>
    <property type="match status" value="1"/>
</dbReference>
<dbReference type="InterPro" id="IPR050463">
    <property type="entry name" value="Gfo/Idh/MocA_oxidrdct_glycsds"/>
</dbReference>
<accession>A0A1H8Q5T8</accession>
<evidence type="ECO:0000256" key="1">
    <source>
        <dbReference type="ARBA" id="ARBA00023002"/>
    </source>
</evidence>
<dbReference type="STRING" id="673521.SAMN05660991_00579"/>
<dbReference type="GO" id="GO:0016491">
    <property type="term" value="F:oxidoreductase activity"/>
    <property type="evidence" value="ECO:0007669"/>
    <property type="project" value="UniProtKB-KW"/>
</dbReference>
<dbReference type="Gene3D" id="3.40.50.720">
    <property type="entry name" value="NAD(P)-binding Rossmann-like Domain"/>
    <property type="match status" value="1"/>
</dbReference>
<dbReference type="RefSeq" id="WP_091939817.1">
    <property type="nucleotide sequence ID" value="NZ_FOEE01000001.1"/>
</dbReference>
<sequence length="355" mass="36491">MTGPIRVGIVGANPDRGWGRDAHLPALRALPQFSIAAVSARTQEGADRAAAAFGAPRGLGDSLELARDPDVDVVVVTVKVPEHRAVVLAALAAGKHVYCEWPLGVDLAEAREMAAAVPAGVHAVIGLQGLSAPAIRQAVRLVEDGAIGTPRVLRVFATAAAWGETADPNAAYLQDRRNGATLETIGGGHTLAAIEALVGPYVEVDARNSILRPKVPVAGTGELVDRTSADHMFVIGAHDSGCVSGLEVLGGTSTRPALFEVQGSEGWLRVVGTVPGTYQIPRLAIEASVPVPALADPVPPGLIGPPANLAEVYTRLAGDLQAGTRTLPDFAAAVRLTALLEAIDRASATGARQAP</sequence>
<dbReference type="Pfam" id="PF01408">
    <property type="entry name" value="GFO_IDH_MocA"/>
    <property type="match status" value="1"/>
</dbReference>
<organism evidence="4 5">
    <name type="scientific">Trujillonella endophytica</name>
    <dbReference type="NCBI Taxonomy" id="673521"/>
    <lineage>
        <taxon>Bacteria</taxon>
        <taxon>Bacillati</taxon>
        <taxon>Actinomycetota</taxon>
        <taxon>Actinomycetes</taxon>
        <taxon>Geodermatophilales</taxon>
        <taxon>Geodermatophilaceae</taxon>
        <taxon>Trujillonella</taxon>
    </lineage>
</organism>
<dbReference type="PANTHER" id="PTHR43818:SF11">
    <property type="entry name" value="BCDNA.GH03377"/>
    <property type="match status" value="1"/>
</dbReference>
<dbReference type="EMBL" id="FOEE01000001">
    <property type="protein sequence ID" value="SEO49388.1"/>
    <property type="molecule type" value="Genomic_DNA"/>
</dbReference>
<evidence type="ECO:0000313" key="5">
    <source>
        <dbReference type="Proteomes" id="UP000198960"/>
    </source>
</evidence>
<keyword evidence="1" id="KW-0560">Oxidoreductase</keyword>
<keyword evidence="5" id="KW-1185">Reference proteome</keyword>
<feature type="domain" description="Gfo/Idh/MocA-like oxidoreductase N-terminal" evidence="2">
    <location>
        <begin position="5"/>
        <end position="117"/>
    </location>
</feature>
<dbReference type="Proteomes" id="UP000198960">
    <property type="component" value="Unassembled WGS sequence"/>
</dbReference>
<name>A0A1H8Q5T8_9ACTN</name>
<dbReference type="GO" id="GO:0000166">
    <property type="term" value="F:nucleotide binding"/>
    <property type="evidence" value="ECO:0007669"/>
    <property type="project" value="InterPro"/>
</dbReference>
<dbReference type="InterPro" id="IPR036291">
    <property type="entry name" value="NAD(P)-bd_dom_sf"/>
</dbReference>
<dbReference type="AlphaFoldDB" id="A0A1H8Q5T8"/>
<dbReference type="SUPFAM" id="SSF51735">
    <property type="entry name" value="NAD(P)-binding Rossmann-fold domains"/>
    <property type="match status" value="1"/>
</dbReference>
<dbReference type="PANTHER" id="PTHR43818">
    <property type="entry name" value="BCDNA.GH03377"/>
    <property type="match status" value="1"/>
</dbReference>
<dbReference type="OrthoDB" id="9815825at2"/>
<gene>
    <name evidence="4" type="ORF">SAMN05660991_00579</name>
</gene>
<evidence type="ECO:0000259" key="2">
    <source>
        <dbReference type="Pfam" id="PF01408"/>
    </source>
</evidence>
<dbReference type="InterPro" id="IPR000683">
    <property type="entry name" value="Gfo/Idh/MocA-like_OxRdtase_N"/>
</dbReference>
<feature type="domain" description="Gal80p-like C-terminal" evidence="3">
    <location>
        <begin position="133"/>
        <end position="271"/>
    </location>
</feature>